<protein>
    <recommendedName>
        <fullName evidence="2">DegT/DnrJ/EryC1/StrS family aminotransferase</fullName>
    </recommendedName>
</protein>
<proteinExistence type="predicted"/>
<dbReference type="CDD" id="cd00616">
    <property type="entry name" value="AHBA_syn"/>
    <property type="match status" value="1"/>
</dbReference>
<dbReference type="AlphaFoldDB" id="A0A0F9W225"/>
<dbReference type="SUPFAM" id="SSF53383">
    <property type="entry name" value="PLP-dependent transferases"/>
    <property type="match status" value="1"/>
</dbReference>
<dbReference type="InterPro" id="IPR015421">
    <property type="entry name" value="PyrdxlP-dep_Trfase_major"/>
</dbReference>
<dbReference type="PANTHER" id="PTHR30244:SF34">
    <property type="entry name" value="DTDP-4-AMINO-4,6-DIDEOXYGALACTOSE TRANSAMINASE"/>
    <property type="match status" value="1"/>
</dbReference>
<dbReference type="InterPro" id="IPR015424">
    <property type="entry name" value="PyrdxlP-dep_Trfase"/>
</dbReference>
<dbReference type="GO" id="GO:0030170">
    <property type="term" value="F:pyridoxal phosphate binding"/>
    <property type="evidence" value="ECO:0007669"/>
    <property type="project" value="TreeGrafter"/>
</dbReference>
<dbReference type="EMBL" id="LAZR01000003">
    <property type="protein sequence ID" value="KKO11331.1"/>
    <property type="molecule type" value="Genomic_DNA"/>
</dbReference>
<dbReference type="InterPro" id="IPR000653">
    <property type="entry name" value="DegT/StrS_aminotransferase"/>
</dbReference>
<dbReference type="PIRSF" id="PIRSF000390">
    <property type="entry name" value="PLP_StrS"/>
    <property type="match status" value="1"/>
</dbReference>
<accession>A0A0F9W225</accession>
<organism evidence="1">
    <name type="scientific">marine sediment metagenome</name>
    <dbReference type="NCBI Taxonomy" id="412755"/>
    <lineage>
        <taxon>unclassified sequences</taxon>
        <taxon>metagenomes</taxon>
        <taxon>ecological metagenomes</taxon>
    </lineage>
</organism>
<dbReference type="GO" id="GO:0008483">
    <property type="term" value="F:transaminase activity"/>
    <property type="evidence" value="ECO:0007669"/>
    <property type="project" value="TreeGrafter"/>
</dbReference>
<dbReference type="PANTHER" id="PTHR30244">
    <property type="entry name" value="TRANSAMINASE"/>
    <property type="match status" value="1"/>
</dbReference>
<name>A0A0F9W225_9ZZZZ</name>
<dbReference type="GO" id="GO:0000271">
    <property type="term" value="P:polysaccharide biosynthetic process"/>
    <property type="evidence" value="ECO:0007669"/>
    <property type="project" value="TreeGrafter"/>
</dbReference>
<dbReference type="Pfam" id="PF01041">
    <property type="entry name" value="DegT_DnrJ_EryC1"/>
    <property type="match status" value="1"/>
</dbReference>
<comment type="caution">
    <text evidence="1">The sequence shown here is derived from an EMBL/GenBank/DDBJ whole genome shotgun (WGS) entry which is preliminary data.</text>
</comment>
<evidence type="ECO:0000313" key="1">
    <source>
        <dbReference type="EMBL" id="KKO11331.1"/>
    </source>
</evidence>
<dbReference type="InterPro" id="IPR015422">
    <property type="entry name" value="PyrdxlP-dep_Trfase_small"/>
</dbReference>
<reference evidence="1" key="1">
    <citation type="journal article" date="2015" name="Nature">
        <title>Complex archaea that bridge the gap between prokaryotes and eukaryotes.</title>
        <authorList>
            <person name="Spang A."/>
            <person name="Saw J.H."/>
            <person name="Jorgensen S.L."/>
            <person name="Zaremba-Niedzwiedzka K."/>
            <person name="Martijn J."/>
            <person name="Lind A.E."/>
            <person name="van Eijk R."/>
            <person name="Schleper C."/>
            <person name="Guy L."/>
            <person name="Ettema T.J."/>
        </authorList>
    </citation>
    <scope>NUCLEOTIDE SEQUENCE</scope>
</reference>
<dbReference type="Gene3D" id="3.90.1150.10">
    <property type="entry name" value="Aspartate Aminotransferase, domain 1"/>
    <property type="match status" value="1"/>
</dbReference>
<evidence type="ECO:0008006" key="2">
    <source>
        <dbReference type="Google" id="ProtNLM"/>
    </source>
</evidence>
<gene>
    <name evidence="1" type="ORF">LCGC14_0018120</name>
</gene>
<dbReference type="Gene3D" id="3.40.640.10">
    <property type="entry name" value="Type I PLP-dependent aspartate aminotransferase-like (Major domain)"/>
    <property type="match status" value="1"/>
</dbReference>
<sequence>MKIPFGAMTITQTAKDLIAEALDSERLSSGKLVRRLEERFAELTGVKEAVAVSSGTDADALALAVLHDFGANRGDEVIVPALSFVATGNAVLQAGFEPVFVDIERHTLNIDPTRIESAITDRTVAIMPVHLMGKPAEMDAINAVACKHKLYVIEDAAEAHGATYKGRTIGTLGDMAAYSLYVAHIITAIEGGIVTTDREDFAEILRSLRSHGRACKCKQCVINTADQTCHKRFQHGVDIRFIFERVGYSCKMNELEAAIGLGSMEVYEQIVAQRHRNLMTMIGRVAEFAPLLTTFRQEEHETIGPHALPLLVAADAPFTRDELAAHLEQANIDSRNLFSSMPTQCVGFAYQGHELGEFPEAEYCGTHGLHVGVHQALTDEQIDYLIDTLRAFIAGRT</sequence>